<feature type="region of interest" description="Disordered" evidence="1">
    <location>
        <begin position="26"/>
        <end position="60"/>
    </location>
</feature>
<dbReference type="EMBL" id="JANPWB010000007">
    <property type="protein sequence ID" value="KAJ1169588.1"/>
    <property type="molecule type" value="Genomic_DNA"/>
</dbReference>
<organism evidence="2 3">
    <name type="scientific">Pleurodeles waltl</name>
    <name type="common">Iberian ribbed newt</name>
    <dbReference type="NCBI Taxonomy" id="8319"/>
    <lineage>
        <taxon>Eukaryota</taxon>
        <taxon>Metazoa</taxon>
        <taxon>Chordata</taxon>
        <taxon>Craniata</taxon>
        <taxon>Vertebrata</taxon>
        <taxon>Euteleostomi</taxon>
        <taxon>Amphibia</taxon>
        <taxon>Batrachia</taxon>
        <taxon>Caudata</taxon>
        <taxon>Salamandroidea</taxon>
        <taxon>Salamandridae</taxon>
        <taxon>Pleurodelinae</taxon>
        <taxon>Pleurodeles</taxon>
    </lineage>
</organism>
<evidence type="ECO:0000256" key="1">
    <source>
        <dbReference type="SAM" id="MobiDB-lite"/>
    </source>
</evidence>
<sequence length="276" mass="29815">MWVWGGIGRKDVWTAGHALHQIDCIPAQSRAHQRPRGSRRPGLPWDRNPARAQTWPPSHTRQNCPLPPAVMWAIVCRSFWTTVSLCPMKLHPSHNNRPLQISAAVRRVGPGHTATGKPTQQCAALSRRFSTACTCPSPHSGAAARCLDPLTSSLGAVVVHWAYSTSDHRCTSPAWSAAPQRPPLSLLNEAGPQSASRPSVFAPRSFLGPSGLQSILGQRHWHRTACSSSSTRPRLAAPKRAPARAGPASGSVSKGSQCLALGRVFTPYYPGEHRTP</sequence>
<proteinExistence type="predicted"/>
<dbReference type="AlphaFoldDB" id="A0AAV7SZJ9"/>
<feature type="region of interest" description="Disordered" evidence="1">
    <location>
        <begin position="223"/>
        <end position="255"/>
    </location>
</feature>
<gene>
    <name evidence="2" type="ORF">NDU88_001480</name>
</gene>
<evidence type="ECO:0000313" key="3">
    <source>
        <dbReference type="Proteomes" id="UP001066276"/>
    </source>
</evidence>
<evidence type="ECO:0000313" key="2">
    <source>
        <dbReference type="EMBL" id="KAJ1169588.1"/>
    </source>
</evidence>
<protein>
    <submittedName>
        <fullName evidence="2">Uncharacterized protein</fullName>
    </submittedName>
</protein>
<feature type="region of interest" description="Disordered" evidence="1">
    <location>
        <begin position="183"/>
        <end position="202"/>
    </location>
</feature>
<reference evidence="2" key="1">
    <citation type="journal article" date="2022" name="bioRxiv">
        <title>Sequencing and chromosome-scale assembly of the giantPleurodeles waltlgenome.</title>
        <authorList>
            <person name="Brown T."/>
            <person name="Elewa A."/>
            <person name="Iarovenko S."/>
            <person name="Subramanian E."/>
            <person name="Araus A.J."/>
            <person name="Petzold A."/>
            <person name="Susuki M."/>
            <person name="Suzuki K.-i.T."/>
            <person name="Hayashi T."/>
            <person name="Toyoda A."/>
            <person name="Oliveira C."/>
            <person name="Osipova E."/>
            <person name="Leigh N.D."/>
            <person name="Simon A."/>
            <person name="Yun M.H."/>
        </authorList>
    </citation>
    <scope>NUCLEOTIDE SEQUENCE</scope>
    <source>
        <strain evidence="2">20211129_DDA</strain>
        <tissue evidence="2">Liver</tissue>
    </source>
</reference>
<dbReference type="Proteomes" id="UP001066276">
    <property type="component" value="Chromosome 4_1"/>
</dbReference>
<name>A0AAV7SZJ9_PLEWA</name>
<accession>A0AAV7SZJ9</accession>
<keyword evidence="3" id="KW-1185">Reference proteome</keyword>
<comment type="caution">
    <text evidence="2">The sequence shown here is derived from an EMBL/GenBank/DDBJ whole genome shotgun (WGS) entry which is preliminary data.</text>
</comment>
<feature type="compositionally biased region" description="Low complexity" evidence="1">
    <location>
        <begin position="232"/>
        <end position="248"/>
    </location>
</feature>